<dbReference type="PANTHER" id="PTHR34535">
    <property type="entry name" value="HYDROGENASE MATURATION FACTOR HYPA"/>
    <property type="match status" value="1"/>
</dbReference>
<dbReference type="Pfam" id="PF01155">
    <property type="entry name" value="HypA"/>
    <property type="match status" value="1"/>
</dbReference>
<proteinExistence type="inferred from homology"/>
<comment type="similarity">
    <text evidence="4">Belongs to the HypA/HybF family.</text>
</comment>
<organism evidence="5 6">
    <name type="scientific">Desulfitobacterium hafniense</name>
    <name type="common">Desulfitobacterium frappieri</name>
    <dbReference type="NCBI Taxonomy" id="49338"/>
    <lineage>
        <taxon>Bacteria</taxon>
        <taxon>Bacillati</taxon>
        <taxon>Bacillota</taxon>
        <taxon>Clostridia</taxon>
        <taxon>Eubacteriales</taxon>
        <taxon>Desulfitobacteriaceae</taxon>
        <taxon>Desulfitobacterium</taxon>
    </lineage>
</organism>
<dbReference type="PIRSF" id="PIRSF004761">
    <property type="entry name" value="Hydrgn_mat_HypA"/>
    <property type="match status" value="1"/>
</dbReference>
<dbReference type="HAMAP" id="MF_00213">
    <property type="entry name" value="HypA_HybF"/>
    <property type="match status" value="1"/>
</dbReference>
<evidence type="ECO:0000313" key="5">
    <source>
        <dbReference type="EMBL" id="KTE91331.1"/>
    </source>
</evidence>
<name>A0A0W1JI89_DESHA</name>
<reference evidence="5 6" key="1">
    <citation type="submission" date="2015-12" db="EMBL/GenBank/DDBJ databases">
        <title>Draft Genome Sequence of Desulfitobacterium hafniense Strain DH, a Sulfate-reducing Bacterium Isolated from Paddy Soils.</title>
        <authorList>
            <person name="Bao P."/>
            <person name="Zhang X."/>
            <person name="Li G."/>
        </authorList>
    </citation>
    <scope>NUCLEOTIDE SEQUENCE [LARGE SCALE GENOMIC DNA]</scope>
    <source>
        <strain evidence="5 6">DH</strain>
    </source>
</reference>
<protein>
    <recommendedName>
        <fullName evidence="4">Hydrogenase maturation factor HypA</fullName>
    </recommendedName>
</protein>
<dbReference type="InterPro" id="IPR000688">
    <property type="entry name" value="HypA/HybF"/>
</dbReference>
<accession>A0A0W1JI89</accession>
<keyword evidence="2 4" id="KW-0479">Metal-binding</keyword>
<comment type="function">
    <text evidence="4">Involved in the maturation of [NiFe] hydrogenases. Required for nickel insertion into the metal center of the hydrogenase.</text>
</comment>
<dbReference type="Proteomes" id="UP000054623">
    <property type="component" value="Unassembled WGS sequence"/>
</dbReference>
<evidence type="ECO:0000256" key="4">
    <source>
        <dbReference type="HAMAP-Rule" id="MF_00213"/>
    </source>
</evidence>
<evidence type="ECO:0000256" key="3">
    <source>
        <dbReference type="ARBA" id="ARBA00022833"/>
    </source>
</evidence>
<sequence>MHELAITRSVLSIVLKHAEEAKASKVLVVRLKIGELRDIVNHLMQSCFTYLARGTIAADTFLAIDRVPLTAKCRVCHEIFPFNIQLEPEETVCPQCGGRKLDLVTGQEFYIEDIEVV</sequence>
<dbReference type="EMBL" id="LOCK01000028">
    <property type="protein sequence ID" value="KTE91331.1"/>
    <property type="molecule type" value="Genomic_DNA"/>
</dbReference>
<feature type="binding site" evidence="4">
    <location>
        <position position="76"/>
    </location>
    <ligand>
        <name>Zn(2+)</name>
        <dbReference type="ChEBI" id="CHEBI:29105"/>
    </ligand>
</feature>
<dbReference type="GO" id="GO:0008270">
    <property type="term" value="F:zinc ion binding"/>
    <property type="evidence" value="ECO:0007669"/>
    <property type="project" value="UniProtKB-UniRule"/>
</dbReference>
<evidence type="ECO:0000313" key="6">
    <source>
        <dbReference type="Proteomes" id="UP000054623"/>
    </source>
</evidence>
<evidence type="ECO:0000256" key="2">
    <source>
        <dbReference type="ARBA" id="ARBA00022723"/>
    </source>
</evidence>
<feature type="binding site" evidence="4">
    <location>
        <position position="2"/>
    </location>
    <ligand>
        <name>Ni(2+)</name>
        <dbReference type="ChEBI" id="CHEBI:49786"/>
    </ligand>
</feature>
<keyword evidence="1 4" id="KW-0533">Nickel</keyword>
<dbReference type="PANTHER" id="PTHR34535:SF3">
    <property type="entry name" value="HYDROGENASE MATURATION FACTOR HYPA"/>
    <property type="match status" value="1"/>
</dbReference>
<keyword evidence="3 4" id="KW-0862">Zinc</keyword>
<comment type="caution">
    <text evidence="5">The sequence shown here is derived from an EMBL/GenBank/DDBJ whole genome shotgun (WGS) entry which is preliminary data.</text>
</comment>
<gene>
    <name evidence="4" type="primary">hypA</name>
    <name evidence="5" type="ORF">AT727_05790</name>
</gene>
<feature type="binding site" evidence="4">
    <location>
        <position position="93"/>
    </location>
    <ligand>
        <name>Zn(2+)</name>
        <dbReference type="ChEBI" id="CHEBI:29105"/>
    </ligand>
</feature>
<feature type="binding site" evidence="4">
    <location>
        <position position="73"/>
    </location>
    <ligand>
        <name>Zn(2+)</name>
        <dbReference type="ChEBI" id="CHEBI:29105"/>
    </ligand>
</feature>
<evidence type="ECO:0000256" key="1">
    <source>
        <dbReference type="ARBA" id="ARBA00022596"/>
    </source>
</evidence>
<feature type="binding site" evidence="4">
    <location>
        <position position="96"/>
    </location>
    <ligand>
        <name>Zn(2+)</name>
        <dbReference type="ChEBI" id="CHEBI:29105"/>
    </ligand>
</feature>
<dbReference type="GO" id="GO:0016151">
    <property type="term" value="F:nickel cation binding"/>
    <property type="evidence" value="ECO:0007669"/>
    <property type="project" value="UniProtKB-UniRule"/>
</dbReference>
<dbReference type="Gene3D" id="3.30.2320.80">
    <property type="match status" value="1"/>
</dbReference>
<dbReference type="GO" id="GO:0051604">
    <property type="term" value="P:protein maturation"/>
    <property type="evidence" value="ECO:0007669"/>
    <property type="project" value="InterPro"/>
</dbReference>
<dbReference type="AlphaFoldDB" id="A0A0W1JI89"/>